<sequence>MDRFADLQTFVRIVTSGSLSGAAEHLDVAKSAVSRRLAELEQRLGVQLVRRTTRRLSLTASGQAFYDRCVRILADLEEAEQDVLQAHAALRGRLRVALPLSFGLLHLAPAIQDFMALHPDVEFDLDFNDRQVDLLQEGFDVAIRIAQLPDSSLMARRIAPIHQVVCASPAYFARHGRPQHPAELAQHVCLAYSNLANPGTWSYQEPGGHSAAVKIPIRLKSNNGDFLTRAALAGQGIVMQPSFFVYQMLASGALMAVLTQFHWPEINAYALYPATRHLSTRVRAFVDFLAERFAGTPYWDRNLVAPVQDPA</sequence>
<dbReference type="InterPro" id="IPR005119">
    <property type="entry name" value="LysR_subst-bd"/>
</dbReference>
<dbReference type="Gene3D" id="1.10.10.10">
    <property type="entry name" value="Winged helix-like DNA-binding domain superfamily/Winged helix DNA-binding domain"/>
    <property type="match status" value="1"/>
</dbReference>
<gene>
    <name evidence="6" type="ORF">A2V58_02485</name>
</gene>
<comment type="caution">
    <text evidence="6">The sequence shown here is derived from an EMBL/GenBank/DDBJ whole genome shotgun (WGS) entry which is preliminary data.</text>
</comment>
<dbReference type="AlphaFoldDB" id="A0A1F6UM66"/>
<dbReference type="Pfam" id="PF00126">
    <property type="entry name" value="HTH_1"/>
    <property type="match status" value="1"/>
</dbReference>
<keyword evidence="2" id="KW-0805">Transcription regulation</keyword>
<dbReference type="Pfam" id="PF03466">
    <property type="entry name" value="LysR_substrate"/>
    <property type="match status" value="1"/>
</dbReference>
<evidence type="ECO:0000259" key="5">
    <source>
        <dbReference type="PROSITE" id="PS50931"/>
    </source>
</evidence>
<comment type="similarity">
    <text evidence="1">Belongs to the LysR transcriptional regulatory family.</text>
</comment>
<dbReference type="SUPFAM" id="SSF53850">
    <property type="entry name" value="Periplasmic binding protein-like II"/>
    <property type="match status" value="1"/>
</dbReference>
<protein>
    <submittedName>
        <fullName evidence="6">LysR family transcriptional regulator</fullName>
    </submittedName>
</protein>
<evidence type="ECO:0000256" key="1">
    <source>
        <dbReference type="ARBA" id="ARBA00009437"/>
    </source>
</evidence>
<dbReference type="InterPro" id="IPR000847">
    <property type="entry name" value="LysR_HTH_N"/>
</dbReference>
<evidence type="ECO:0000313" key="6">
    <source>
        <dbReference type="EMBL" id="OGI58453.1"/>
    </source>
</evidence>
<evidence type="ECO:0000256" key="3">
    <source>
        <dbReference type="ARBA" id="ARBA00023125"/>
    </source>
</evidence>
<organism evidence="6 7">
    <name type="scientific">Candidatus Muproteobacteria bacterium RBG_19FT_COMBO_61_10</name>
    <dbReference type="NCBI Taxonomy" id="1817761"/>
    <lineage>
        <taxon>Bacteria</taxon>
        <taxon>Pseudomonadati</taxon>
        <taxon>Pseudomonadota</taxon>
        <taxon>Candidatus Muproteobacteria</taxon>
    </lineage>
</organism>
<reference evidence="6 7" key="1">
    <citation type="journal article" date="2016" name="Nat. Commun.">
        <title>Thousands of microbial genomes shed light on interconnected biogeochemical processes in an aquifer system.</title>
        <authorList>
            <person name="Anantharaman K."/>
            <person name="Brown C.T."/>
            <person name="Hug L.A."/>
            <person name="Sharon I."/>
            <person name="Castelle C.J."/>
            <person name="Probst A.J."/>
            <person name="Thomas B.C."/>
            <person name="Singh A."/>
            <person name="Wilkins M.J."/>
            <person name="Karaoz U."/>
            <person name="Brodie E.L."/>
            <person name="Williams K.H."/>
            <person name="Hubbard S.S."/>
            <person name="Banfield J.F."/>
        </authorList>
    </citation>
    <scope>NUCLEOTIDE SEQUENCE [LARGE SCALE GENOMIC DNA]</scope>
</reference>
<dbReference type="EMBL" id="MFSV01000080">
    <property type="protein sequence ID" value="OGI58453.1"/>
    <property type="molecule type" value="Genomic_DNA"/>
</dbReference>
<dbReference type="FunFam" id="1.10.10.10:FF:000001">
    <property type="entry name" value="LysR family transcriptional regulator"/>
    <property type="match status" value="1"/>
</dbReference>
<evidence type="ECO:0000256" key="4">
    <source>
        <dbReference type="ARBA" id="ARBA00023163"/>
    </source>
</evidence>
<accession>A0A1F6UM66</accession>
<proteinExistence type="inferred from homology"/>
<dbReference type="PANTHER" id="PTHR30537:SF5">
    <property type="entry name" value="HTH-TYPE TRANSCRIPTIONAL ACTIVATOR TTDR-RELATED"/>
    <property type="match status" value="1"/>
</dbReference>
<dbReference type="PANTHER" id="PTHR30537">
    <property type="entry name" value="HTH-TYPE TRANSCRIPTIONAL REGULATOR"/>
    <property type="match status" value="1"/>
</dbReference>
<dbReference type="PROSITE" id="PS50931">
    <property type="entry name" value="HTH_LYSR"/>
    <property type="match status" value="1"/>
</dbReference>
<dbReference type="InterPro" id="IPR036388">
    <property type="entry name" value="WH-like_DNA-bd_sf"/>
</dbReference>
<evidence type="ECO:0000313" key="7">
    <source>
        <dbReference type="Proteomes" id="UP000177950"/>
    </source>
</evidence>
<dbReference type="InterPro" id="IPR036390">
    <property type="entry name" value="WH_DNA-bd_sf"/>
</dbReference>
<dbReference type="Proteomes" id="UP000177950">
    <property type="component" value="Unassembled WGS sequence"/>
</dbReference>
<dbReference type="InterPro" id="IPR058163">
    <property type="entry name" value="LysR-type_TF_proteobact-type"/>
</dbReference>
<dbReference type="Gene3D" id="3.40.190.290">
    <property type="match status" value="1"/>
</dbReference>
<dbReference type="SUPFAM" id="SSF46785">
    <property type="entry name" value="Winged helix' DNA-binding domain"/>
    <property type="match status" value="1"/>
</dbReference>
<dbReference type="GO" id="GO:0003700">
    <property type="term" value="F:DNA-binding transcription factor activity"/>
    <property type="evidence" value="ECO:0007669"/>
    <property type="project" value="InterPro"/>
</dbReference>
<feature type="domain" description="HTH lysR-type" evidence="5">
    <location>
        <begin position="1"/>
        <end position="59"/>
    </location>
</feature>
<evidence type="ECO:0000256" key="2">
    <source>
        <dbReference type="ARBA" id="ARBA00023015"/>
    </source>
</evidence>
<dbReference type="CDD" id="cd08422">
    <property type="entry name" value="PBP2_CrgA_like"/>
    <property type="match status" value="1"/>
</dbReference>
<name>A0A1F6UM66_9PROT</name>
<dbReference type="FunFam" id="3.40.190.290:FF:000001">
    <property type="entry name" value="Transcriptional regulator, LysR family"/>
    <property type="match status" value="1"/>
</dbReference>
<dbReference type="GO" id="GO:0006351">
    <property type="term" value="P:DNA-templated transcription"/>
    <property type="evidence" value="ECO:0007669"/>
    <property type="project" value="TreeGrafter"/>
</dbReference>
<keyword evidence="3" id="KW-0238">DNA-binding</keyword>
<keyword evidence="4" id="KW-0804">Transcription</keyword>
<dbReference type="GO" id="GO:0043565">
    <property type="term" value="F:sequence-specific DNA binding"/>
    <property type="evidence" value="ECO:0007669"/>
    <property type="project" value="TreeGrafter"/>
</dbReference>